<comment type="similarity">
    <text evidence="1">Belongs to the membrane fusion protein (MFP) (TC 8.A.1) family.</text>
</comment>
<name>A0ABM7RAK3_9BACT</name>
<sequence>MHPHGCLVSTDPPSMKPSLQSLSRNPDPSTGRTRFPAWGIPATIVLGFGLLFLTLFRDRILPAKQVDVAIVLATPAESTAPRDAAAAGLLRSDGPTAFQASGWIEPDPLPIKATALVNGVIDEVHVLEGQNVEQGQPLATLIREDFELALRSAEQMLRTREAERAAQLESIEAGRRSVIAARAQAEAAAAQVEETRDRVDRVEGLSSGSISEAELVSIRSAHRRAKAVEAAASAAVGKAEAEVKQLEANVSVLDAAIGSAKVEVETAQLALSRTKISAPADGRVLRLLGAPGQKKMLAMDDPDSATVAILFDPEHLQVRVDVPLADAAGLQIGQRTRIRCSLLPDTVFPGEVTRITGEADLQRNTLQAKVRIEKPSDQLRPEMLCRVEFLEATARDTSAATGGTGSLTVWIPEAALAGDTVWVCDPESKRVEARTVLSVGQHEDGYLRIDEGLQPGEWVVVGPGDLEDGQRVKPNLIQR</sequence>
<feature type="domain" description="CusB-like beta-barrel" evidence="5">
    <location>
        <begin position="318"/>
        <end position="390"/>
    </location>
</feature>
<dbReference type="InterPro" id="IPR006143">
    <property type="entry name" value="RND_pump_MFP"/>
</dbReference>
<evidence type="ECO:0000256" key="4">
    <source>
        <dbReference type="SAM" id="Phobius"/>
    </source>
</evidence>
<keyword evidence="7" id="KW-1185">Reference proteome</keyword>
<evidence type="ECO:0000256" key="2">
    <source>
        <dbReference type="SAM" id="Coils"/>
    </source>
</evidence>
<dbReference type="Gene3D" id="2.40.50.100">
    <property type="match status" value="2"/>
</dbReference>
<gene>
    <name evidence="6" type="ORF">HAHE_23670</name>
</gene>
<keyword evidence="4" id="KW-1133">Transmembrane helix</keyword>
<keyword evidence="2" id="KW-0175">Coiled coil</keyword>
<proteinExistence type="inferred from homology"/>
<dbReference type="Pfam" id="PF25954">
    <property type="entry name" value="Beta-barrel_RND_2"/>
    <property type="match status" value="1"/>
</dbReference>
<dbReference type="EMBL" id="AP024702">
    <property type="protein sequence ID" value="BCX48459.1"/>
    <property type="molecule type" value="Genomic_DNA"/>
</dbReference>
<keyword evidence="4" id="KW-0472">Membrane</keyword>
<dbReference type="Proteomes" id="UP001374893">
    <property type="component" value="Chromosome"/>
</dbReference>
<dbReference type="InterPro" id="IPR058792">
    <property type="entry name" value="Beta-barrel_RND_2"/>
</dbReference>
<feature type="coiled-coil region" evidence="2">
    <location>
        <begin position="229"/>
        <end position="256"/>
    </location>
</feature>
<evidence type="ECO:0000259" key="5">
    <source>
        <dbReference type="Pfam" id="PF25954"/>
    </source>
</evidence>
<dbReference type="SUPFAM" id="SSF111369">
    <property type="entry name" value="HlyD-like secretion proteins"/>
    <property type="match status" value="2"/>
</dbReference>
<dbReference type="Gene3D" id="2.40.420.20">
    <property type="match status" value="1"/>
</dbReference>
<dbReference type="PANTHER" id="PTHR30469">
    <property type="entry name" value="MULTIDRUG RESISTANCE PROTEIN MDTA"/>
    <property type="match status" value="1"/>
</dbReference>
<dbReference type="Gene3D" id="1.10.287.470">
    <property type="entry name" value="Helix hairpin bin"/>
    <property type="match status" value="2"/>
</dbReference>
<evidence type="ECO:0000313" key="6">
    <source>
        <dbReference type="EMBL" id="BCX48459.1"/>
    </source>
</evidence>
<evidence type="ECO:0000256" key="3">
    <source>
        <dbReference type="SAM" id="MobiDB-lite"/>
    </source>
</evidence>
<dbReference type="Gene3D" id="2.40.30.170">
    <property type="match status" value="1"/>
</dbReference>
<organism evidence="6 7">
    <name type="scientific">Haloferula helveola</name>
    <dbReference type="NCBI Taxonomy" id="490095"/>
    <lineage>
        <taxon>Bacteria</taxon>
        <taxon>Pseudomonadati</taxon>
        <taxon>Verrucomicrobiota</taxon>
        <taxon>Verrucomicrobiia</taxon>
        <taxon>Verrucomicrobiales</taxon>
        <taxon>Verrucomicrobiaceae</taxon>
        <taxon>Haloferula</taxon>
    </lineage>
</organism>
<accession>A0ABM7RAK3</accession>
<feature type="region of interest" description="Disordered" evidence="3">
    <location>
        <begin position="1"/>
        <end position="31"/>
    </location>
</feature>
<dbReference type="NCBIfam" id="TIGR01730">
    <property type="entry name" value="RND_mfp"/>
    <property type="match status" value="1"/>
</dbReference>
<protein>
    <submittedName>
        <fullName evidence="6">RND family efflux transporter</fullName>
    </submittedName>
</protein>
<evidence type="ECO:0000256" key="1">
    <source>
        <dbReference type="ARBA" id="ARBA00009477"/>
    </source>
</evidence>
<keyword evidence="4" id="KW-0812">Transmembrane</keyword>
<reference evidence="6 7" key="1">
    <citation type="submission" date="2021-06" db="EMBL/GenBank/DDBJ databases">
        <title>Complete genome of Haloferula helveola possessing various polysaccharide degrading enzymes.</title>
        <authorList>
            <person name="Takami H."/>
            <person name="Huang C."/>
            <person name="Hamasaki K."/>
        </authorList>
    </citation>
    <scope>NUCLEOTIDE SEQUENCE [LARGE SCALE GENOMIC DNA]</scope>
    <source>
        <strain evidence="6 7">CN-1</strain>
    </source>
</reference>
<feature type="compositionally biased region" description="Polar residues" evidence="3">
    <location>
        <begin position="17"/>
        <end position="31"/>
    </location>
</feature>
<feature type="coiled-coil region" evidence="2">
    <location>
        <begin position="143"/>
        <end position="205"/>
    </location>
</feature>
<feature type="transmembrane region" description="Helical" evidence="4">
    <location>
        <begin position="35"/>
        <end position="56"/>
    </location>
</feature>
<evidence type="ECO:0000313" key="7">
    <source>
        <dbReference type="Proteomes" id="UP001374893"/>
    </source>
</evidence>